<evidence type="ECO:0000313" key="2">
    <source>
        <dbReference type="Proteomes" id="UP000184386"/>
    </source>
</evidence>
<evidence type="ECO:0000313" key="1">
    <source>
        <dbReference type="EMBL" id="SHJ59706.1"/>
    </source>
</evidence>
<protein>
    <submittedName>
        <fullName evidence="1">Uncharacterized protein</fullName>
    </submittedName>
</protein>
<keyword evidence="2" id="KW-1185">Reference proteome</keyword>
<proteinExistence type="predicted"/>
<sequence length="190" mass="21704">MVTFSVNKDVYAVMPKVAQLNLNPTKQIEQEWLSEAYIKIVEGKKDIGTVELSAYAEMCERVSALERAKKCEVALLDSTETIMGYEGIHTDLITDNKAEDEFGAVEATADIQYYIKNFMDMCEYIDLEVGKNLWILLNHCIQNDKKAHLKMRALIQEFEHLDEIISFVINNPCCFTALAKIFQFTIEMAS</sequence>
<name>A0A1M6KLE2_9FIRM</name>
<gene>
    <name evidence="1" type="ORF">SAMN02745136_00493</name>
</gene>
<dbReference type="AlphaFoldDB" id="A0A1M6KLE2"/>
<dbReference type="Proteomes" id="UP000184386">
    <property type="component" value="Unassembled WGS sequence"/>
</dbReference>
<reference evidence="1 2" key="1">
    <citation type="submission" date="2016-11" db="EMBL/GenBank/DDBJ databases">
        <authorList>
            <person name="Jaros S."/>
            <person name="Januszkiewicz K."/>
            <person name="Wedrychowicz H."/>
        </authorList>
    </citation>
    <scope>NUCLEOTIDE SEQUENCE [LARGE SCALE GENOMIC DNA]</scope>
    <source>
        <strain evidence="1 2">DSM 15929</strain>
    </source>
</reference>
<organism evidence="1 2">
    <name type="scientific">Anaerocolumna jejuensis DSM 15929</name>
    <dbReference type="NCBI Taxonomy" id="1121322"/>
    <lineage>
        <taxon>Bacteria</taxon>
        <taxon>Bacillati</taxon>
        <taxon>Bacillota</taxon>
        <taxon>Clostridia</taxon>
        <taxon>Lachnospirales</taxon>
        <taxon>Lachnospiraceae</taxon>
        <taxon>Anaerocolumna</taxon>
    </lineage>
</organism>
<dbReference type="STRING" id="1121322.SAMN02745136_00493"/>
<dbReference type="RefSeq" id="WP_073272560.1">
    <property type="nucleotide sequence ID" value="NZ_FRAC01000006.1"/>
</dbReference>
<accession>A0A1M6KLE2</accession>
<dbReference type="EMBL" id="FRAC01000006">
    <property type="protein sequence ID" value="SHJ59706.1"/>
    <property type="molecule type" value="Genomic_DNA"/>
</dbReference>